<keyword evidence="2" id="KW-1185">Reference proteome</keyword>
<dbReference type="Proteomes" id="UP000805193">
    <property type="component" value="Unassembled WGS sequence"/>
</dbReference>
<feature type="non-terminal residue" evidence="1">
    <location>
        <position position="1"/>
    </location>
</feature>
<reference evidence="1 2" key="1">
    <citation type="journal article" date="2020" name="Cell">
        <title>Large-Scale Comparative Analyses of Tick Genomes Elucidate Their Genetic Diversity and Vector Capacities.</title>
        <authorList>
            <consortium name="Tick Genome and Microbiome Consortium (TIGMIC)"/>
            <person name="Jia N."/>
            <person name="Wang J."/>
            <person name="Shi W."/>
            <person name="Du L."/>
            <person name="Sun Y."/>
            <person name="Zhan W."/>
            <person name="Jiang J.F."/>
            <person name="Wang Q."/>
            <person name="Zhang B."/>
            <person name="Ji P."/>
            <person name="Bell-Sakyi L."/>
            <person name="Cui X.M."/>
            <person name="Yuan T.T."/>
            <person name="Jiang B.G."/>
            <person name="Yang W.F."/>
            <person name="Lam T.T."/>
            <person name="Chang Q.C."/>
            <person name="Ding S.J."/>
            <person name="Wang X.J."/>
            <person name="Zhu J.G."/>
            <person name="Ruan X.D."/>
            <person name="Zhao L."/>
            <person name="Wei J.T."/>
            <person name="Ye R.Z."/>
            <person name="Que T.C."/>
            <person name="Du C.H."/>
            <person name="Zhou Y.H."/>
            <person name="Cheng J.X."/>
            <person name="Dai P.F."/>
            <person name="Guo W.B."/>
            <person name="Han X.H."/>
            <person name="Huang E.J."/>
            <person name="Li L.F."/>
            <person name="Wei W."/>
            <person name="Gao Y.C."/>
            <person name="Liu J.Z."/>
            <person name="Shao H.Z."/>
            <person name="Wang X."/>
            <person name="Wang C.C."/>
            <person name="Yang T.C."/>
            <person name="Huo Q.B."/>
            <person name="Li W."/>
            <person name="Chen H.Y."/>
            <person name="Chen S.E."/>
            <person name="Zhou L.G."/>
            <person name="Ni X.B."/>
            <person name="Tian J.H."/>
            <person name="Sheng Y."/>
            <person name="Liu T."/>
            <person name="Pan Y.S."/>
            <person name="Xia L.Y."/>
            <person name="Li J."/>
            <person name="Zhao F."/>
            <person name="Cao W.C."/>
        </authorList>
    </citation>
    <scope>NUCLEOTIDE SEQUENCE [LARGE SCALE GENOMIC DNA]</scope>
    <source>
        <strain evidence="1">Iper-2018</strain>
    </source>
</reference>
<evidence type="ECO:0000313" key="1">
    <source>
        <dbReference type="EMBL" id="KAG0416416.1"/>
    </source>
</evidence>
<protein>
    <submittedName>
        <fullName evidence="1">Uncharacterized protein</fullName>
    </submittedName>
</protein>
<name>A0AC60PAX7_IXOPE</name>
<evidence type="ECO:0000313" key="2">
    <source>
        <dbReference type="Proteomes" id="UP000805193"/>
    </source>
</evidence>
<comment type="caution">
    <text evidence="1">The sequence shown here is derived from an EMBL/GenBank/DDBJ whole genome shotgun (WGS) entry which is preliminary data.</text>
</comment>
<accession>A0AC60PAX7</accession>
<sequence length="66" mass="6883">HLGGSNFQPSVTSSLAMSRIVNAGALTIGGTSVPIVPVGPQVTYITCMYLPIYVRNEALATALSLY</sequence>
<organism evidence="1 2">
    <name type="scientific">Ixodes persulcatus</name>
    <name type="common">Taiga tick</name>
    <dbReference type="NCBI Taxonomy" id="34615"/>
    <lineage>
        <taxon>Eukaryota</taxon>
        <taxon>Metazoa</taxon>
        <taxon>Ecdysozoa</taxon>
        <taxon>Arthropoda</taxon>
        <taxon>Chelicerata</taxon>
        <taxon>Arachnida</taxon>
        <taxon>Acari</taxon>
        <taxon>Parasitiformes</taxon>
        <taxon>Ixodida</taxon>
        <taxon>Ixodoidea</taxon>
        <taxon>Ixodidae</taxon>
        <taxon>Ixodinae</taxon>
        <taxon>Ixodes</taxon>
    </lineage>
</organism>
<gene>
    <name evidence="1" type="ORF">HPB47_006430</name>
</gene>
<proteinExistence type="predicted"/>
<dbReference type="EMBL" id="JABSTQ010010954">
    <property type="protein sequence ID" value="KAG0416416.1"/>
    <property type="molecule type" value="Genomic_DNA"/>
</dbReference>